<gene>
    <name evidence="1" type="ORF">FSB75_18580</name>
</gene>
<evidence type="ECO:0000313" key="2">
    <source>
        <dbReference type="Proteomes" id="UP000321204"/>
    </source>
</evidence>
<organism evidence="1 2">
    <name type="scientific">Flavisolibacter ginsenosidimutans</name>
    <dbReference type="NCBI Taxonomy" id="661481"/>
    <lineage>
        <taxon>Bacteria</taxon>
        <taxon>Pseudomonadati</taxon>
        <taxon>Bacteroidota</taxon>
        <taxon>Chitinophagia</taxon>
        <taxon>Chitinophagales</taxon>
        <taxon>Chitinophagaceae</taxon>
        <taxon>Flavisolibacter</taxon>
    </lineage>
</organism>
<sequence>MKTTLVFTPLFFVFTVKTYSQITTPVIRANFGVDGDLRSNYFNGFVSSGNDDWFLYPGSSGTGQFIIDTTGAAAIVAGYNSNIASRRLPFYRNMRFPAYTVINNRLMLDAVFIRDYHGDDSTVFSGGNKNGDSPGNWQCPVSQGVPDKNDILDMMVHVRRAGPNRTDSLWMFGGLSLDNTTGNRYFDFEMYQTDIYYDRSTRQFYGYGPNAGHTSWEFDAAGNITKPGDIIFSAEYQSSSLSNIEARIWVNSAALSLTPTSFDWTGQFDGATTGATYGYASIKPKASGTYYTGLQCSNGTWGGPFSVVLQSDALMTDYAAKQFVEFSVNLTKLGLDPVTLLGSNSCGMPFRRILVKTRSSASFTSELKDFVGPFDFFLSPRVEALTATPYICEGSNIAEVDVTNPVATSVYQWTTLNGNIITSPTGTTIFVNKPGTYIVTQYLQEGCSAYASDTVQVFQMPLCTVLHANGIFDFKGTQANKELRLSWRVQDNLQARSFEVQQSTDGVNFITITTVYPQPSAAQSAAYAFQIPNELNGARYYRIKLMSEDALFNYSNALRFTPVTENQNNRLLVYPNPVKGTAQLQVISQKEVEMKVEVYNTVGHSVLATTGYAQRGINALHLDNLTCRTRGVCIVVVRLGDETLSQKILVE</sequence>
<dbReference type="Proteomes" id="UP000321204">
    <property type="component" value="Chromosome"/>
</dbReference>
<dbReference type="KEGG" id="fgg:FSB75_18580"/>
<dbReference type="EMBL" id="CP042433">
    <property type="protein sequence ID" value="QEC57823.1"/>
    <property type="molecule type" value="Genomic_DNA"/>
</dbReference>
<dbReference type="RefSeq" id="WP_146790543.1">
    <property type="nucleotide sequence ID" value="NZ_BAABIO010000003.1"/>
</dbReference>
<reference evidence="1 2" key="1">
    <citation type="journal article" date="2015" name="Int. J. Syst. Evol. Microbiol.">
        <title>Flavisolibacter ginsenosidimutans sp. nov., with ginsenoside-converting activity isolated from soil used for cultivating ginseng.</title>
        <authorList>
            <person name="Zhao Y."/>
            <person name="Liu Q."/>
            <person name="Kang M.S."/>
            <person name="Jin F."/>
            <person name="Yu H."/>
            <person name="Im W.T."/>
        </authorList>
    </citation>
    <scope>NUCLEOTIDE SEQUENCE [LARGE SCALE GENOMIC DNA]</scope>
    <source>
        <strain evidence="1 2">Gsoil 636</strain>
    </source>
</reference>
<dbReference type="Gene3D" id="2.60.120.260">
    <property type="entry name" value="Galactose-binding domain-like"/>
    <property type="match status" value="1"/>
</dbReference>
<protein>
    <submittedName>
        <fullName evidence="1">T9SS type A sorting domain-containing protein</fullName>
    </submittedName>
</protein>
<dbReference type="NCBIfam" id="TIGR04183">
    <property type="entry name" value="Por_Secre_tail"/>
    <property type="match status" value="1"/>
</dbReference>
<dbReference type="AlphaFoldDB" id="A0A5B8UMN7"/>
<evidence type="ECO:0000313" key="1">
    <source>
        <dbReference type="EMBL" id="QEC57823.1"/>
    </source>
</evidence>
<keyword evidence="2" id="KW-1185">Reference proteome</keyword>
<proteinExistence type="predicted"/>
<name>A0A5B8UMN7_9BACT</name>
<dbReference type="OrthoDB" id="599464at2"/>
<accession>A0A5B8UMN7</accession>
<dbReference type="InterPro" id="IPR026444">
    <property type="entry name" value="Secre_tail"/>
</dbReference>